<comment type="caution">
    <text evidence="7">The sequence shown here is derived from an EMBL/GenBank/DDBJ whole genome shotgun (WGS) entry which is preliminary data.</text>
</comment>
<evidence type="ECO:0000259" key="6">
    <source>
        <dbReference type="Pfam" id="PF24883"/>
    </source>
</evidence>
<dbReference type="GO" id="GO:0003824">
    <property type="term" value="F:catalytic activity"/>
    <property type="evidence" value="ECO:0007669"/>
    <property type="project" value="InterPro"/>
</dbReference>
<evidence type="ECO:0000256" key="2">
    <source>
        <dbReference type="PROSITE-ProRule" id="PRU00023"/>
    </source>
</evidence>
<dbReference type="PROSITE" id="PS50088">
    <property type="entry name" value="ANK_REPEAT"/>
    <property type="match status" value="5"/>
</dbReference>
<dbReference type="Pfam" id="PF22939">
    <property type="entry name" value="WHD_GPIID"/>
    <property type="match status" value="1"/>
</dbReference>
<feature type="repeat" description="ANK" evidence="2">
    <location>
        <begin position="943"/>
        <end position="975"/>
    </location>
</feature>
<dbReference type="Gene3D" id="1.25.40.20">
    <property type="entry name" value="Ankyrin repeat-containing domain"/>
    <property type="match status" value="2"/>
</dbReference>
<dbReference type="InterPro" id="IPR036770">
    <property type="entry name" value="Ankyrin_rpt-contain_sf"/>
</dbReference>
<protein>
    <submittedName>
        <fullName evidence="7">Uncharacterized protein</fullName>
    </submittedName>
</protein>
<proteinExistence type="predicted"/>
<dbReference type="InterPro" id="IPR002110">
    <property type="entry name" value="Ankyrin_rpt"/>
</dbReference>
<feature type="region of interest" description="Disordered" evidence="3">
    <location>
        <begin position="1"/>
        <end position="21"/>
    </location>
</feature>
<keyword evidence="2" id="KW-0040">ANK repeat</keyword>
<dbReference type="EMBL" id="NCSJ02000379">
    <property type="protein sequence ID" value="RFU24977.1"/>
    <property type="molecule type" value="Genomic_DNA"/>
</dbReference>
<gene>
    <name evidence="7" type="ORF">B7463_g11364</name>
</gene>
<dbReference type="Pfam" id="PF24883">
    <property type="entry name" value="NPHP3_N"/>
    <property type="match status" value="1"/>
</dbReference>
<dbReference type="SMART" id="SM00248">
    <property type="entry name" value="ANK"/>
    <property type="match status" value="6"/>
</dbReference>
<dbReference type="Pfam" id="PF01048">
    <property type="entry name" value="PNP_UDP_1"/>
    <property type="match status" value="1"/>
</dbReference>
<evidence type="ECO:0000256" key="1">
    <source>
        <dbReference type="ARBA" id="ARBA00022737"/>
    </source>
</evidence>
<dbReference type="SUPFAM" id="SSF48403">
    <property type="entry name" value="Ankyrin repeat"/>
    <property type="match status" value="1"/>
</dbReference>
<dbReference type="InterPro" id="IPR035994">
    <property type="entry name" value="Nucleoside_phosphorylase_sf"/>
</dbReference>
<keyword evidence="1" id="KW-0677">Repeat</keyword>
<feature type="non-terminal residue" evidence="7">
    <location>
        <position position="1058"/>
    </location>
</feature>
<feature type="repeat" description="ANK" evidence="2">
    <location>
        <begin position="910"/>
        <end position="942"/>
    </location>
</feature>
<dbReference type="PRINTS" id="PR01415">
    <property type="entry name" value="ANKYRIN"/>
</dbReference>
<dbReference type="Pfam" id="PF12796">
    <property type="entry name" value="Ank_2"/>
    <property type="match status" value="1"/>
</dbReference>
<dbReference type="Proteomes" id="UP000258309">
    <property type="component" value="Unassembled WGS sequence"/>
</dbReference>
<feature type="domain" description="GPI inositol-deacylase winged helix" evidence="5">
    <location>
        <begin position="662"/>
        <end position="742"/>
    </location>
</feature>
<feature type="repeat" description="ANK" evidence="2">
    <location>
        <begin position="877"/>
        <end position="909"/>
    </location>
</feature>
<feature type="non-terminal residue" evidence="7">
    <location>
        <position position="1"/>
    </location>
</feature>
<dbReference type="InterPro" id="IPR056884">
    <property type="entry name" value="NPHP3-like_N"/>
</dbReference>
<keyword evidence="8" id="KW-1185">Reference proteome</keyword>
<reference evidence="7 8" key="1">
    <citation type="submission" date="2018-05" db="EMBL/GenBank/DDBJ databases">
        <title>Draft genome sequence of Scytalidium lignicola DSM 105466, a ubiquitous saprotrophic fungus.</title>
        <authorList>
            <person name="Buettner E."/>
            <person name="Gebauer A.M."/>
            <person name="Hofrichter M."/>
            <person name="Liers C."/>
            <person name="Kellner H."/>
        </authorList>
    </citation>
    <scope>NUCLEOTIDE SEQUENCE [LARGE SCALE GENOMIC DNA]</scope>
    <source>
        <strain evidence="7 8">DSM 105466</strain>
    </source>
</reference>
<dbReference type="PROSITE" id="PS50297">
    <property type="entry name" value="ANK_REP_REGION"/>
    <property type="match status" value="5"/>
</dbReference>
<dbReference type="InterPro" id="IPR027417">
    <property type="entry name" value="P-loop_NTPase"/>
</dbReference>
<feature type="repeat" description="ANK" evidence="2">
    <location>
        <begin position="976"/>
        <end position="1008"/>
    </location>
</feature>
<organism evidence="7 8">
    <name type="scientific">Scytalidium lignicola</name>
    <name type="common">Hyphomycete</name>
    <dbReference type="NCBI Taxonomy" id="5539"/>
    <lineage>
        <taxon>Eukaryota</taxon>
        <taxon>Fungi</taxon>
        <taxon>Dikarya</taxon>
        <taxon>Ascomycota</taxon>
        <taxon>Pezizomycotina</taxon>
        <taxon>Leotiomycetes</taxon>
        <taxon>Leotiomycetes incertae sedis</taxon>
        <taxon>Scytalidium</taxon>
    </lineage>
</organism>
<evidence type="ECO:0000313" key="7">
    <source>
        <dbReference type="EMBL" id="RFU24977.1"/>
    </source>
</evidence>
<feature type="domain" description="Nucleoside phosphorylase" evidence="4">
    <location>
        <begin position="35"/>
        <end position="268"/>
    </location>
</feature>
<dbReference type="STRING" id="5539.A0A3E2GVC1"/>
<evidence type="ECO:0000313" key="8">
    <source>
        <dbReference type="Proteomes" id="UP000258309"/>
    </source>
</evidence>
<dbReference type="InterPro" id="IPR000845">
    <property type="entry name" value="Nucleoside_phosphorylase_d"/>
</dbReference>
<dbReference type="GO" id="GO:0009116">
    <property type="term" value="P:nucleoside metabolic process"/>
    <property type="evidence" value="ECO:0007669"/>
    <property type="project" value="InterPro"/>
</dbReference>
<dbReference type="SUPFAM" id="SSF52540">
    <property type="entry name" value="P-loop containing nucleoside triphosphate hydrolases"/>
    <property type="match status" value="1"/>
</dbReference>
<dbReference type="AlphaFoldDB" id="A0A3E2GVC1"/>
<feature type="domain" description="Nephrocystin 3-like N-terminal" evidence="6">
    <location>
        <begin position="378"/>
        <end position="543"/>
    </location>
</feature>
<dbReference type="InterPro" id="IPR054471">
    <property type="entry name" value="GPIID_WHD"/>
</dbReference>
<sequence>MDGEEETQHSNKRRKLEHKVSQKRKLDQNAYTIGWICVLKSELNAAHALLDEEHERLPSAKRDDNSYLLGRIKEHNIVITFTGSGTYGTNAAAQTATNLLRTFPNIRFGLMVGVGGGAPKQPDPKDPLNDIRLGDVVVSTPKGGHGGVLQYGKGKWKGEEQFSIESHLNKPPIILLKGVENLQSDHDFGEGRDQDQLFKADCHHVGREDYSECNATQVESRLDRESDDPVIHYGLIASGDAVMRSALRRNELRDAWGVSCFEMEATGLMDNFPCVVIQGICDYSDDHKNKLWQPYGAVVAAAYAKDLLRVVQTQDVNNMEAVAQMMKEVVETIIPIREDVAQIRARQRIDGETKVLNWLTPVDYSPQQTDYIGRRQQGTGQWLLDTTEYQTWLNANGQILFCPGIPGAGKTMLTSIVINDIHDRFRNDSTVGIAYIYCNFQRQEEQKIESLLANLLKQLVGSQASLPGSVRDLYSYHSTKRTRPSLDEILKTIQSITATFSKVIIVIDALDECQVLDSCRWRLLSALFNLQEGYRVNVFATSRFIPEIVDQFKSHVSLEIQASNEDIEKYIDNHIGQLPHFVQEHRQLQDEIKTGISGAASGMFLLAQIYLGLLDDKLTVNDIRGMLELFRRQEQGLGEDQKAKILEDAYEQNMKKINNQKKGLKDLAMKVLSWVTFAKRPLTTSELQHALATKAGKLEFDHGDLPHIRDMVSVCLGLVTIDEVSNIIRLVHYTTQEYLKQREKEWLPDTETEITRICATYLSFDVFETEFCETFGEYRWLLLSYPFYDYAANHWGHHARAISTTCLEVLQFLKSDVKAEVASQPLRLENLYLECSNGIPRQVTGLHLAAYFGVNNVVDALLGANAGPVATNVKDSKGGTLLSYAVSRGHKIVTGSLLEKGADPKSQDQFGHTPLLHAAGEGHEGIVRLLLEKDAELESRDCTGQTPLSFAAYRGHEGIVRLLLENGADPNSQDQCGETSLLYAACRGHEGLVRLLLENGADLKSQDCTGQTPLSFAAREGHEGVVRLLLENGADSKGLNGETVEQRTTKGETYPEMG</sequence>
<feature type="repeat" description="ANK" evidence="2">
    <location>
        <begin position="1009"/>
        <end position="1041"/>
    </location>
</feature>
<evidence type="ECO:0000259" key="4">
    <source>
        <dbReference type="Pfam" id="PF01048"/>
    </source>
</evidence>
<dbReference type="Pfam" id="PF13637">
    <property type="entry name" value="Ank_4"/>
    <property type="match status" value="1"/>
</dbReference>
<dbReference type="OMA" id="TACLWGH"/>
<evidence type="ECO:0000256" key="3">
    <source>
        <dbReference type="SAM" id="MobiDB-lite"/>
    </source>
</evidence>
<accession>A0A3E2GVC1</accession>
<dbReference type="OrthoDB" id="195446at2759"/>
<feature type="region of interest" description="Disordered" evidence="3">
    <location>
        <begin position="1036"/>
        <end position="1058"/>
    </location>
</feature>
<name>A0A3E2GVC1_SCYLI</name>
<dbReference type="Gene3D" id="3.40.50.300">
    <property type="entry name" value="P-loop containing nucleotide triphosphate hydrolases"/>
    <property type="match status" value="1"/>
</dbReference>
<dbReference type="PANTHER" id="PTHR46082">
    <property type="entry name" value="ATP/GTP-BINDING PROTEIN-RELATED"/>
    <property type="match status" value="1"/>
</dbReference>
<dbReference type="SUPFAM" id="SSF53167">
    <property type="entry name" value="Purine and uridine phosphorylases"/>
    <property type="match status" value="1"/>
</dbReference>
<dbReference type="PANTHER" id="PTHR46082:SF11">
    <property type="entry name" value="AAA+ ATPASE DOMAIN-CONTAINING PROTEIN-RELATED"/>
    <property type="match status" value="1"/>
</dbReference>
<evidence type="ECO:0000259" key="5">
    <source>
        <dbReference type="Pfam" id="PF22939"/>
    </source>
</evidence>
<dbReference type="InterPro" id="IPR053137">
    <property type="entry name" value="NLR-like"/>
</dbReference>
<dbReference type="Gene3D" id="3.40.50.1580">
    <property type="entry name" value="Nucleoside phosphorylase domain"/>
    <property type="match status" value="1"/>
</dbReference>